<dbReference type="Proteomes" id="UP000287177">
    <property type="component" value="Unassembled WGS sequence"/>
</dbReference>
<organism evidence="1 2">
    <name type="scientific">Mycolicibacterium elephantis DSM 44368</name>
    <dbReference type="NCBI Taxonomy" id="1335622"/>
    <lineage>
        <taxon>Bacteria</taxon>
        <taxon>Bacillati</taxon>
        <taxon>Actinomycetota</taxon>
        <taxon>Actinomycetes</taxon>
        <taxon>Mycobacteriales</taxon>
        <taxon>Mycobacteriaceae</taxon>
        <taxon>Mycolicibacterium</taxon>
    </lineage>
</organism>
<evidence type="ECO:0000313" key="1">
    <source>
        <dbReference type="EMBL" id="RWA20964.1"/>
    </source>
</evidence>
<comment type="caution">
    <text evidence="1">The sequence shown here is derived from an EMBL/GenBank/DDBJ whole genome shotgun (WGS) entry which is preliminary data.</text>
</comment>
<reference evidence="1 2" key="1">
    <citation type="submission" date="2013-06" db="EMBL/GenBank/DDBJ databases">
        <title>The draft sequence of the Mycobacterium elephantis genome.</title>
        <authorList>
            <person name="Pettersson F.B."/>
            <person name="Das S."/>
            <person name="Dasgupta S."/>
            <person name="Bhattacharya A."/>
            <person name="Kirsebom L.A."/>
        </authorList>
    </citation>
    <scope>NUCLEOTIDE SEQUENCE [LARGE SCALE GENOMIC DNA]</scope>
    <source>
        <strain evidence="1 2">DSM 44368</strain>
    </source>
</reference>
<protein>
    <submittedName>
        <fullName evidence="1">Uncharacterized protein</fullName>
    </submittedName>
</protein>
<keyword evidence="2" id="KW-1185">Reference proteome</keyword>
<accession>A0A439DV91</accession>
<evidence type="ECO:0000313" key="2">
    <source>
        <dbReference type="Proteomes" id="UP000287177"/>
    </source>
</evidence>
<dbReference type="EMBL" id="ATDN01000012">
    <property type="protein sequence ID" value="RWA20964.1"/>
    <property type="molecule type" value="Genomic_DNA"/>
</dbReference>
<name>A0A439DV91_9MYCO</name>
<dbReference type="AlphaFoldDB" id="A0A439DV91"/>
<gene>
    <name evidence="1" type="ORF">MELE44368_03145</name>
</gene>
<sequence length="37" mass="3785">MESPHARAALLFASAAEPVGGPDVAMFESSSGDHGRE</sequence>
<proteinExistence type="predicted"/>